<dbReference type="OrthoDB" id="5559380at2759"/>
<feature type="compositionally biased region" description="Low complexity" evidence="4">
    <location>
        <begin position="712"/>
        <end position="723"/>
    </location>
</feature>
<comment type="subcellular location">
    <subcellularLocation>
        <location evidence="1">Cytoplasm</location>
        <location evidence="1">Cytoskeleton</location>
    </subcellularLocation>
</comment>
<dbReference type="InterPro" id="IPR036534">
    <property type="entry name" value="GAR_dom_sf"/>
</dbReference>
<feature type="compositionally biased region" description="Polar residues" evidence="4">
    <location>
        <begin position="56"/>
        <end position="75"/>
    </location>
</feature>
<dbReference type="GO" id="GO:0051293">
    <property type="term" value="P:establishment of spindle localization"/>
    <property type="evidence" value="ECO:0007669"/>
    <property type="project" value="TreeGrafter"/>
</dbReference>
<evidence type="ECO:0000313" key="7">
    <source>
        <dbReference type="Proteomes" id="UP000305067"/>
    </source>
</evidence>
<feature type="region of interest" description="Disordered" evidence="4">
    <location>
        <begin position="23"/>
        <end position="81"/>
    </location>
</feature>
<feature type="compositionally biased region" description="Low complexity" evidence="4">
    <location>
        <begin position="566"/>
        <end position="576"/>
    </location>
</feature>
<dbReference type="SUPFAM" id="SSF143575">
    <property type="entry name" value="GAS2 domain-like"/>
    <property type="match status" value="1"/>
</dbReference>
<name>A0A5C3QXL7_9AGAR</name>
<evidence type="ECO:0000259" key="5">
    <source>
        <dbReference type="PROSITE" id="PS51460"/>
    </source>
</evidence>
<feature type="compositionally biased region" description="Low complexity" evidence="4">
    <location>
        <begin position="349"/>
        <end position="364"/>
    </location>
</feature>
<dbReference type="InterPro" id="IPR013889">
    <property type="entry name" value="Karyogamy_KAR9"/>
</dbReference>
<feature type="region of interest" description="Disordered" evidence="4">
    <location>
        <begin position="341"/>
        <end position="672"/>
    </location>
</feature>
<feature type="region of interest" description="Disordered" evidence="4">
    <location>
        <begin position="689"/>
        <end position="750"/>
    </location>
</feature>
<dbReference type="AlphaFoldDB" id="A0A5C3QXL7"/>
<sequence length="849" mass="91992">MAAISTSSSSGLATMVSPSTASLDKFSSLSPLGSSVSITSAASSKSSLSQDDEENMTITAPRSIHRSNGSSNGTQRKSEDSEELRWLAISSLMTELTYSISDVQTRIFEIQELRHKTSTGEEENTTGIIDDSLMKLDEKLENISKGVKSVGESLETLTASSSDANMAANMLAKQEDLLSEWESVQEDSNVLREELKEDKWLTVFRTVTDQADGMMSSLEKAVNRCQEFIDQIRRREDLLPSSFSQPFLGNLSSDKATPTIEIYTSLQESFDAKKKHYMPATTKVLSIIDRGVQDRVTKNGETLRRHAESAQRWQKLRDRMARTENEMEQCRKILLGIESTPSEVGSVASGSSRYKSPPSSTRSKGPSTKSLTRSMSPLRKFARKIAGSTSSGSLKSSSGSPKSLEPVTPLSINNKGSLRVAPSSEPSRNKRSSLLQAFRPSQPTTPVTPDRPSHKHTYSLAPENSPGNKGLSLSRSNTPSDTRPNKARWNSSTKVENESRNATIKGTPRRPPSSAGVYGSDQSLPYKRSLSRTSMASSRPWSPISSSVSNSQSSNAPPLPVPSFRPPSRARTPSSSHIPMPATPRSRGKTTSHIPQPSRGHLFGDEDGASSSSQRSPDSSPSSGLPPRPPSRSMIPIPSLKVYSASRPSSAMSQYRGDDGSPSFRSQAARAQTPEFALKQKVQQIPFYQVGSSSSPSPRGGPRPSLPQNLKSPPSSFRDSPSRLAPSRPGSRNGANSLSGGFPTHEYVPKNTKDPLDMEIAIICNSVAHGLLVERVDPPLRGVPKAGEEIMAQYAFSNSIARKVVTCRLTTLSRLSKAGGPTVSKKVMCRVGGGWQDLQMYLLNRQAGL</sequence>
<feature type="compositionally biased region" description="Polar residues" evidence="4">
    <location>
        <begin position="365"/>
        <end position="375"/>
    </location>
</feature>
<keyword evidence="2" id="KW-0963">Cytoplasm</keyword>
<dbReference type="STRING" id="1884261.A0A5C3QXL7"/>
<feature type="compositionally biased region" description="Polar residues" evidence="4">
    <location>
        <begin position="432"/>
        <end position="447"/>
    </location>
</feature>
<organism evidence="6 7">
    <name type="scientific">Pterulicium gracile</name>
    <dbReference type="NCBI Taxonomy" id="1884261"/>
    <lineage>
        <taxon>Eukaryota</taxon>
        <taxon>Fungi</taxon>
        <taxon>Dikarya</taxon>
        <taxon>Basidiomycota</taxon>
        <taxon>Agaricomycotina</taxon>
        <taxon>Agaricomycetes</taxon>
        <taxon>Agaricomycetidae</taxon>
        <taxon>Agaricales</taxon>
        <taxon>Pleurotineae</taxon>
        <taxon>Pterulaceae</taxon>
        <taxon>Pterulicium</taxon>
    </lineage>
</organism>
<reference evidence="6 7" key="1">
    <citation type="journal article" date="2019" name="Nat. Ecol. Evol.">
        <title>Megaphylogeny resolves global patterns of mushroom evolution.</title>
        <authorList>
            <person name="Varga T."/>
            <person name="Krizsan K."/>
            <person name="Foldi C."/>
            <person name="Dima B."/>
            <person name="Sanchez-Garcia M."/>
            <person name="Sanchez-Ramirez S."/>
            <person name="Szollosi G.J."/>
            <person name="Szarkandi J.G."/>
            <person name="Papp V."/>
            <person name="Albert L."/>
            <person name="Andreopoulos W."/>
            <person name="Angelini C."/>
            <person name="Antonin V."/>
            <person name="Barry K.W."/>
            <person name="Bougher N.L."/>
            <person name="Buchanan P."/>
            <person name="Buyck B."/>
            <person name="Bense V."/>
            <person name="Catcheside P."/>
            <person name="Chovatia M."/>
            <person name="Cooper J."/>
            <person name="Damon W."/>
            <person name="Desjardin D."/>
            <person name="Finy P."/>
            <person name="Geml J."/>
            <person name="Haridas S."/>
            <person name="Hughes K."/>
            <person name="Justo A."/>
            <person name="Karasinski D."/>
            <person name="Kautmanova I."/>
            <person name="Kiss B."/>
            <person name="Kocsube S."/>
            <person name="Kotiranta H."/>
            <person name="LaButti K.M."/>
            <person name="Lechner B.E."/>
            <person name="Liimatainen K."/>
            <person name="Lipzen A."/>
            <person name="Lukacs Z."/>
            <person name="Mihaltcheva S."/>
            <person name="Morgado L.N."/>
            <person name="Niskanen T."/>
            <person name="Noordeloos M.E."/>
            <person name="Ohm R.A."/>
            <person name="Ortiz-Santana B."/>
            <person name="Ovrebo C."/>
            <person name="Racz N."/>
            <person name="Riley R."/>
            <person name="Savchenko A."/>
            <person name="Shiryaev A."/>
            <person name="Soop K."/>
            <person name="Spirin V."/>
            <person name="Szebenyi C."/>
            <person name="Tomsovsky M."/>
            <person name="Tulloss R.E."/>
            <person name="Uehling J."/>
            <person name="Grigoriev I.V."/>
            <person name="Vagvolgyi C."/>
            <person name="Papp T."/>
            <person name="Martin F.M."/>
            <person name="Miettinen O."/>
            <person name="Hibbett D.S."/>
            <person name="Nagy L.G."/>
        </authorList>
    </citation>
    <scope>NUCLEOTIDE SEQUENCE [LARGE SCALE GENOMIC DNA]</scope>
    <source>
        <strain evidence="6 7">CBS 309.79</strain>
    </source>
</reference>
<accession>A0A5C3QXL7</accession>
<feature type="compositionally biased region" description="Polar residues" evidence="4">
    <location>
        <begin position="465"/>
        <end position="504"/>
    </location>
</feature>
<feature type="compositionally biased region" description="Low complexity" evidence="4">
    <location>
        <begin position="387"/>
        <end position="404"/>
    </location>
</feature>
<evidence type="ECO:0000313" key="6">
    <source>
        <dbReference type="EMBL" id="TFL05139.1"/>
    </source>
</evidence>
<evidence type="ECO:0000256" key="4">
    <source>
        <dbReference type="SAM" id="MobiDB-lite"/>
    </source>
</evidence>
<dbReference type="Proteomes" id="UP000305067">
    <property type="component" value="Unassembled WGS sequence"/>
</dbReference>
<dbReference type="GO" id="GO:0005816">
    <property type="term" value="C:spindle pole body"/>
    <property type="evidence" value="ECO:0007669"/>
    <property type="project" value="TreeGrafter"/>
</dbReference>
<feature type="domain" description="GAR" evidence="5">
    <location>
        <begin position="751"/>
        <end position="849"/>
    </location>
</feature>
<feature type="compositionally biased region" description="Low complexity" evidence="4">
    <location>
        <begin position="27"/>
        <end position="49"/>
    </location>
</feature>
<feature type="compositionally biased region" description="Low complexity" evidence="4">
    <location>
        <begin position="610"/>
        <end position="623"/>
    </location>
</feature>
<keyword evidence="7" id="KW-1185">Reference proteome</keyword>
<proteinExistence type="predicted"/>
<feature type="compositionally biased region" description="Low complexity" evidence="4">
    <location>
        <begin position="534"/>
        <end position="554"/>
    </location>
</feature>
<dbReference type="InterPro" id="IPR003108">
    <property type="entry name" value="GAR_dom"/>
</dbReference>
<dbReference type="GO" id="GO:0005938">
    <property type="term" value="C:cell cortex"/>
    <property type="evidence" value="ECO:0007669"/>
    <property type="project" value="TreeGrafter"/>
</dbReference>
<dbReference type="Pfam" id="PF02187">
    <property type="entry name" value="GAS2"/>
    <property type="match status" value="1"/>
</dbReference>
<dbReference type="PANTHER" id="PTHR37271">
    <property type="entry name" value="KARYOGAMY PROTEIN KAR9"/>
    <property type="match status" value="1"/>
</dbReference>
<gene>
    <name evidence="6" type="ORF">BDV98DRAFT_561537</name>
</gene>
<dbReference type="PROSITE" id="PS51460">
    <property type="entry name" value="GAR"/>
    <property type="match status" value="1"/>
</dbReference>
<dbReference type="PANTHER" id="PTHR37271:SF1">
    <property type="entry name" value="KARYOGAMY PROTEIN KAR9"/>
    <property type="match status" value="1"/>
</dbReference>
<evidence type="ECO:0000256" key="1">
    <source>
        <dbReference type="ARBA" id="ARBA00004245"/>
    </source>
</evidence>
<dbReference type="GO" id="GO:0043332">
    <property type="term" value="C:mating projection tip"/>
    <property type="evidence" value="ECO:0007669"/>
    <property type="project" value="TreeGrafter"/>
</dbReference>
<keyword evidence="3" id="KW-0206">Cytoskeleton</keyword>
<protein>
    <recommendedName>
        <fullName evidence="5">GAR domain-containing protein</fullName>
    </recommendedName>
</protein>
<evidence type="ECO:0000256" key="2">
    <source>
        <dbReference type="ARBA" id="ARBA00022490"/>
    </source>
</evidence>
<dbReference type="GO" id="GO:0030473">
    <property type="term" value="P:nuclear migration along microtubule"/>
    <property type="evidence" value="ECO:0007669"/>
    <property type="project" value="TreeGrafter"/>
</dbReference>
<dbReference type="Pfam" id="PF08580">
    <property type="entry name" value="KAR9"/>
    <property type="match status" value="1"/>
</dbReference>
<dbReference type="EMBL" id="ML178817">
    <property type="protein sequence ID" value="TFL05139.1"/>
    <property type="molecule type" value="Genomic_DNA"/>
</dbReference>
<evidence type="ECO:0000256" key="3">
    <source>
        <dbReference type="ARBA" id="ARBA00023212"/>
    </source>
</evidence>
<dbReference type="GO" id="GO:0008017">
    <property type="term" value="F:microtubule binding"/>
    <property type="evidence" value="ECO:0007669"/>
    <property type="project" value="InterPro"/>
</dbReference>